<evidence type="ECO:0000259" key="5">
    <source>
        <dbReference type="Pfam" id="PF09084"/>
    </source>
</evidence>
<dbReference type="PANTHER" id="PTHR30024">
    <property type="entry name" value="ALIPHATIC SULFONATES-BINDING PROTEIN-RELATED"/>
    <property type="match status" value="1"/>
</dbReference>
<gene>
    <name evidence="6" type="ORF">GR212_22800</name>
</gene>
<feature type="domain" description="SsuA/THI5-like" evidence="5">
    <location>
        <begin position="50"/>
        <end position="199"/>
    </location>
</feature>
<name>A0A6L9UE47_9HYPH</name>
<reference evidence="6 7" key="1">
    <citation type="submission" date="2019-12" db="EMBL/GenBank/DDBJ databases">
        <title>Rhizobium genotypes associated with high levels of biological nitrogen fixation by grain legumes in a temperate-maritime cropping system.</title>
        <authorList>
            <person name="Maluk M."/>
            <person name="Francesc Ferrando Molina F."/>
            <person name="Lopez Del Egido L."/>
            <person name="Lafos M."/>
            <person name="Langarica-Fuentes A."/>
            <person name="Gebre Yohannes G."/>
            <person name="Young M.W."/>
            <person name="Martin P."/>
            <person name="Gantlett R."/>
            <person name="Kenicer G."/>
            <person name="Hawes C."/>
            <person name="Begg G.S."/>
            <person name="Quilliam R.S."/>
            <person name="Squire G.R."/>
            <person name="Poole P.S."/>
            <person name="Young P.W."/>
            <person name="Iannetta P.M."/>
            <person name="James E.K."/>
        </authorList>
    </citation>
    <scope>NUCLEOTIDE SEQUENCE [LARGE SCALE GENOMIC DNA]</scope>
    <source>
        <strain evidence="6 7">JHI1118</strain>
    </source>
</reference>
<dbReference type="EMBL" id="WUEY01000012">
    <property type="protein sequence ID" value="NEI72416.1"/>
    <property type="molecule type" value="Genomic_DNA"/>
</dbReference>
<comment type="similarity">
    <text evidence="2">Belongs to the bacterial solute-binding protein SsuA/TauA family.</text>
</comment>
<accession>A0A6L9UE47</accession>
<dbReference type="Gene3D" id="3.40.190.10">
    <property type="entry name" value="Periplasmic binding protein-like II"/>
    <property type="match status" value="2"/>
</dbReference>
<dbReference type="SUPFAM" id="SSF53850">
    <property type="entry name" value="Periplasmic binding protein-like II"/>
    <property type="match status" value="1"/>
</dbReference>
<evidence type="ECO:0000313" key="6">
    <source>
        <dbReference type="EMBL" id="NEI72416.1"/>
    </source>
</evidence>
<evidence type="ECO:0000256" key="2">
    <source>
        <dbReference type="ARBA" id="ARBA00010742"/>
    </source>
</evidence>
<evidence type="ECO:0000256" key="1">
    <source>
        <dbReference type="ARBA" id="ARBA00004418"/>
    </source>
</evidence>
<dbReference type="Proteomes" id="UP000483035">
    <property type="component" value="Unassembled WGS sequence"/>
</dbReference>
<keyword evidence="3 4" id="KW-0732">Signal</keyword>
<dbReference type="AlphaFoldDB" id="A0A6L9UE47"/>
<feature type="signal peptide" evidence="4">
    <location>
        <begin position="1"/>
        <end position="23"/>
    </location>
</feature>
<protein>
    <submittedName>
        <fullName evidence="6">PhnD/SsuA/transferrin family substrate-binding protein</fullName>
    </submittedName>
</protein>
<proteinExistence type="inferred from homology"/>
<evidence type="ECO:0000256" key="3">
    <source>
        <dbReference type="ARBA" id="ARBA00022729"/>
    </source>
</evidence>
<sequence length="326" mass="35003">MKSKNRLWIFVAVAALSAATMIADERTASAQEKQTLRIGVQGSLYLPAQSGYAFATDHGSYEKAGLDVQWTKTGTVADCARAIAGGSLDACTVEAFGAVNAVRAVPGLKVVGQLTTKDRHYLVANPSIKSIKDLANQKIGTGEPSSVQTLSGKQLVKALGGNPDDSTWVSIGATVAIIQSFANRQVAAAMVVNPFQLTVKDSVILGDTGQSTPTYQVLLAKPGTDPKVLEGLQRFMQVTLAETDYMINPANEADIEAAWSKWVKVDPDVLKQIYKSYLDENHWAGIKDSKFAINQAQWADVVKLENPNLDAPTYIDESLQKAAFPS</sequence>
<dbReference type="GO" id="GO:0042918">
    <property type="term" value="P:alkanesulfonate transmembrane transport"/>
    <property type="evidence" value="ECO:0007669"/>
    <property type="project" value="TreeGrafter"/>
</dbReference>
<organism evidence="6 7">
    <name type="scientific">Rhizobium lusitanum</name>
    <dbReference type="NCBI Taxonomy" id="293958"/>
    <lineage>
        <taxon>Bacteria</taxon>
        <taxon>Pseudomonadati</taxon>
        <taxon>Pseudomonadota</taxon>
        <taxon>Alphaproteobacteria</taxon>
        <taxon>Hyphomicrobiales</taxon>
        <taxon>Rhizobiaceae</taxon>
        <taxon>Rhizobium/Agrobacterium group</taxon>
        <taxon>Rhizobium</taxon>
    </lineage>
</organism>
<dbReference type="InterPro" id="IPR015168">
    <property type="entry name" value="SsuA/THI5"/>
</dbReference>
<feature type="chain" id="PRO_5026805373" evidence="4">
    <location>
        <begin position="24"/>
        <end position="326"/>
    </location>
</feature>
<dbReference type="RefSeq" id="WP_163989767.1">
    <property type="nucleotide sequence ID" value="NZ_WUEY01000012.1"/>
</dbReference>
<evidence type="ECO:0000313" key="7">
    <source>
        <dbReference type="Proteomes" id="UP000483035"/>
    </source>
</evidence>
<comment type="caution">
    <text evidence="6">The sequence shown here is derived from an EMBL/GenBank/DDBJ whole genome shotgun (WGS) entry which is preliminary data.</text>
</comment>
<comment type="subcellular location">
    <subcellularLocation>
        <location evidence="1">Periplasm</location>
    </subcellularLocation>
</comment>
<dbReference type="PANTHER" id="PTHR30024:SF47">
    <property type="entry name" value="TAURINE-BINDING PERIPLASMIC PROTEIN"/>
    <property type="match status" value="1"/>
</dbReference>
<evidence type="ECO:0000256" key="4">
    <source>
        <dbReference type="SAM" id="SignalP"/>
    </source>
</evidence>
<dbReference type="GO" id="GO:0042597">
    <property type="term" value="C:periplasmic space"/>
    <property type="evidence" value="ECO:0007669"/>
    <property type="project" value="UniProtKB-SubCell"/>
</dbReference>
<dbReference type="Pfam" id="PF09084">
    <property type="entry name" value="NMT1"/>
    <property type="match status" value="1"/>
</dbReference>